<name>A0AAE3MVE5_9HYPH</name>
<keyword evidence="7" id="KW-1185">Reference proteome</keyword>
<dbReference type="PANTHER" id="PTHR30290:SF38">
    <property type="entry name" value="D,D-DIPEPTIDE-BINDING PERIPLASMIC PROTEIN DDPA-RELATED"/>
    <property type="match status" value="1"/>
</dbReference>
<dbReference type="GO" id="GO:0015833">
    <property type="term" value="P:peptide transport"/>
    <property type="evidence" value="ECO:0007669"/>
    <property type="project" value="TreeGrafter"/>
</dbReference>
<comment type="similarity">
    <text evidence="2">Belongs to the bacterial solute-binding protein 5 family.</text>
</comment>
<dbReference type="PIRSF" id="PIRSF002741">
    <property type="entry name" value="MppA"/>
    <property type="match status" value="1"/>
</dbReference>
<accession>A0AAE3MVE5</accession>
<dbReference type="AlphaFoldDB" id="A0AAE3MVE5"/>
<dbReference type="GO" id="GO:0043190">
    <property type="term" value="C:ATP-binding cassette (ABC) transporter complex"/>
    <property type="evidence" value="ECO:0007669"/>
    <property type="project" value="InterPro"/>
</dbReference>
<dbReference type="Proteomes" id="UP001208771">
    <property type="component" value="Unassembled WGS sequence"/>
</dbReference>
<keyword evidence="3 4" id="KW-0732">Signal</keyword>
<evidence type="ECO:0000256" key="2">
    <source>
        <dbReference type="ARBA" id="ARBA00005695"/>
    </source>
</evidence>
<reference evidence="6" key="1">
    <citation type="submission" date="2022-07" db="EMBL/GenBank/DDBJ databases">
        <title>Ectorhizobium quercum gen.nov., sp. nov.</title>
        <authorList>
            <person name="Ma T."/>
            <person name="Li Y."/>
        </authorList>
    </citation>
    <scope>NUCLEOTIDE SEQUENCE</scope>
    <source>
        <strain evidence="6">BDR2-2</strain>
    </source>
</reference>
<dbReference type="InterPro" id="IPR030678">
    <property type="entry name" value="Peptide/Ni-bd"/>
</dbReference>
<organism evidence="6 7">
    <name type="scientific">Ectorhizobium quercum</name>
    <dbReference type="NCBI Taxonomy" id="2965071"/>
    <lineage>
        <taxon>Bacteria</taxon>
        <taxon>Pseudomonadati</taxon>
        <taxon>Pseudomonadota</taxon>
        <taxon>Alphaproteobacteria</taxon>
        <taxon>Hyphomicrobiales</taxon>
        <taxon>Rhizobiaceae</taxon>
        <taxon>Ectorhizobium</taxon>
    </lineage>
</organism>
<dbReference type="EMBL" id="JANFPI010000001">
    <property type="protein sequence ID" value="MCX8995898.1"/>
    <property type="molecule type" value="Genomic_DNA"/>
</dbReference>
<feature type="signal peptide" evidence="4">
    <location>
        <begin position="1"/>
        <end position="23"/>
    </location>
</feature>
<protein>
    <submittedName>
        <fullName evidence="6">ABC transporter substrate-binding protein</fullName>
    </submittedName>
</protein>
<comment type="subcellular location">
    <subcellularLocation>
        <location evidence="1">Periplasm</location>
    </subcellularLocation>
</comment>
<dbReference type="Gene3D" id="3.40.190.10">
    <property type="entry name" value="Periplasmic binding protein-like II"/>
    <property type="match status" value="1"/>
</dbReference>
<dbReference type="PANTHER" id="PTHR30290">
    <property type="entry name" value="PERIPLASMIC BINDING COMPONENT OF ABC TRANSPORTER"/>
    <property type="match status" value="1"/>
</dbReference>
<proteinExistence type="inferred from homology"/>
<dbReference type="GO" id="GO:0030288">
    <property type="term" value="C:outer membrane-bounded periplasmic space"/>
    <property type="evidence" value="ECO:0007669"/>
    <property type="project" value="UniProtKB-ARBA"/>
</dbReference>
<dbReference type="SUPFAM" id="SSF53850">
    <property type="entry name" value="Periplasmic binding protein-like II"/>
    <property type="match status" value="1"/>
</dbReference>
<evidence type="ECO:0000313" key="7">
    <source>
        <dbReference type="Proteomes" id="UP001208771"/>
    </source>
</evidence>
<evidence type="ECO:0000256" key="1">
    <source>
        <dbReference type="ARBA" id="ARBA00004418"/>
    </source>
</evidence>
<evidence type="ECO:0000256" key="3">
    <source>
        <dbReference type="ARBA" id="ARBA00022729"/>
    </source>
</evidence>
<feature type="chain" id="PRO_5042020037" evidence="4">
    <location>
        <begin position="24"/>
        <end position="516"/>
    </location>
</feature>
<evidence type="ECO:0000259" key="5">
    <source>
        <dbReference type="Pfam" id="PF00496"/>
    </source>
</evidence>
<feature type="domain" description="Solute-binding protein family 5" evidence="5">
    <location>
        <begin position="68"/>
        <end position="428"/>
    </location>
</feature>
<dbReference type="RefSeq" id="WP_306409663.1">
    <property type="nucleotide sequence ID" value="NZ_JANFPI010000001.1"/>
</dbReference>
<sequence>MTSMKSMRRILLAAALAGTPCLAAANTLTVQLSADIRSSQPGVNRDAITDSIVLNVVEGLVAAGEKGEIRPMLAESWTVSGDGTVYTFKLRSNVKFHNGETMTSADVKWSLEKMLGTAEYNCKTFFDGSRDAKITAIEVPDVQTVVLRLERPDAMLLNYMAQAQCGATGIVHKSSYNEDGSWNKPVATGPFMFGEWRRGESLQLTKFADYSITGEAIDGYGGRKAVMVDDVKLVVVPDAATAVAGLRSGALDILPYLPPGEAAKLKEEKDFTLVAAPHGGLITMLFQTADPLMSNIALRRAFIAALDTPQIVDSVTSGLGTPNNSLVASGSFYHTAAHDKGYAYDPDAVAALLAEAGYKGEKINILTNRRSSINYDTAVIAQAMLQSAGINAEIEVLEWASQLDRFNSGKYQVMAFTYSNRPDPGLAYRTVVGSKDKRVNAIWDDPAVDRLVDQSLQETDPVKRQAIFDDLHSRFLDQVPFVMLANGLDVGVSGPRIKGYRTWQGFSRFWGVERSE</sequence>
<dbReference type="InterPro" id="IPR039424">
    <property type="entry name" value="SBP_5"/>
</dbReference>
<dbReference type="Gene3D" id="3.90.76.10">
    <property type="entry name" value="Dipeptide-binding Protein, Domain 1"/>
    <property type="match status" value="1"/>
</dbReference>
<dbReference type="Pfam" id="PF00496">
    <property type="entry name" value="SBP_bac_5"/>
    <property type="match status" value="1"/>
</dbReference>
<dbReference type="GO" id="GO:1904680">
    <property type="term" value="F:peptide transmembrane transporter activity"/>
    <property type="evidence" value="ECO:0007669"/>
    <property type="project" value="TreeGrafter"/>
</dbReference>
<dbReference type="InterPro" id="IPR000914">
    <property type="entry name" value="SBP_5_dom"/>
</dbReference>
<gene>
    <name evidence="6" type="ORF">NOF55_02140</name>
</gene>
<comment type="caution">
    <text evidence="6">The sequence shown here is derived from an EMBL/GenBank/DDBJ whole genome shotgun (WGS) entry which is preliminary data.</text>
</comment>
<dbReference type="Gene3D" id="3.10.105.10">
    <property type="entry name" value="Dipeptide-binding Protein, Domain 3"/>
    <property type="match status" value="1"/>
</dbReference>
<evidence type="ECO:0000313" key="6">
    <source>
        <dbReference type="EMBL" id="MCX8995898.1"/>
    </source>
</evidence>
<evidence type="ECO:0000256" key="4">
    <source>
        <dbReference type="SAM" id="SignalP"/>
    </source>
</evidence>